<evidence type="ECO:0000259" key="8">
    <source>
        <dbReference type="Pfam" id="PF00924"/>
    </source>
</evidence>
<evidence type="ECO:0000313" key="12">
    <source>
        <dbReference type="Proteomes" id="UP000675880"/>
    </source>
</evidence>
<dbReference type="InterPro" id="IPR008910">
    <property type="entry name" value="MSC_TM_helix"/>
</dbReference>
<feature type="transmembrane region" description="Helical" evidence="7">
    <location>
        <begin position="52"/>
        <end position="73"/>
    </location>
</feature>
<dbReference type="Gene3D" id="2.30.30.60">
    <property type="match status" value="1"/>
</dbReference>
<dbReference type="InterPro" id="IPR023408">
    <property type="entry name" value="MscS_beta-dom_sf"/>
</dbReference>
<dbReference type="InterPro" id="IPR049142">
    <property type="entry name" value="MS_channel_1st"/>
</dbReference>
<protein>
    <submittedName>
        <fullName evidence="11">Potassium efflux system KefA protein / Small-conductance mechanosensitive channel</fullName>
    </submittedName>
</protein>
<keyword evidence="6 7" id="KW-0472">Membrane</keyword>
<dbReference type="SUPFAM" id="SSF82689">
    <property type="entry name" value="Mechanosensitive channel protein MscS (YggB), C-terminal domain"/>
    <property type="match status" value="1"/>
</dbReference>
<keyword evidence="4 7" id="KW-0812">Transmembrane</keyword>
<dbReference type="InterPro" id="IPR010920">
    <property type="entry name" value="LSM_dom_sf"/>
</dbReference>
<evidence type="ECO:0000256" key="4">
    <source>
        <dbReference type="ARBA" id="ARBA00022692"/>
    </source>
</evidence>
<dbReference type="InterPro" id="IPR006685">
    <property type="entry name" value="MscS_channel_2nd"/>
</dbReference>
<dbReference type="Proteomes" id="UP000675880">
    <property type="component" value="Unassembled WGS sequence"/>
</dbReference>
<dbReference type="PANTHER" id="PTHR30221:SF1">
    <property type="entry name" value="SMALL-CONDUCTANCE MECHANOSENSITIVE CHANNEL"/>
    <property type="match status" value="1"/>
</dbReference>
<dbReference type="Pfam" id="PF21088">
    <property type="entry name" value="MS_channel_1st"/>
    <property type="match status" value="1"/>
</dbReference>
<dbReference type="SUPFAM" id="SSF50182">
    <property type="entry name" value="Sm-like ribonucleoproteins"/>
    <property type="match status" value="1"/>
</dbReference>
<dbReference type="RefSeq" id="WP_213040837.1">
    <property type="nucleotide sequence ID" value="NZ_CAJNBJ010000001.1"/>
</dbReference>
<feature type="transmembrane region" description="Helical" evidence="7">
    <location>
        <begin position="85"/>
        <end position="113"/>
    </location>
</feature>
<feature type="domain" description="Mechanosensitive ion channel transmembrane helices 2/3" evidence="10">
    <location>
        <begin position="59"/>
        <end position="99"/>
    </location>
</feature>
<name>A0ABM8QNV4_9BACT</name>
<evidence type="ECO:0000256" key="7">
    <source>
        <dbReference type="SAM" id="Phobius"/>
    </source>
</evidence>
<keyword evidence="12" id="KW-1185">Reference proteome</keyword>
<comment type="similarity">
    <text evidence="2">Belongs to the MscS (TC 1.A.23) family.</text>
</comment>
<keyword evidence="5 7" id="KW-1133">Transmembrane helix</keyword>
<dbReference type="Pfam" id="PF00924">
    <property type="entry name" value="MS_channel_2nd"/>
    <property type="match status" value="1"/>
</dbReference>
<comment type="caution">
    <text evidence="11">The sequence shown here is derived from an EMBL/GenBank/DDBJ whole genome shotgun (WGS) entry which is preliminary data.</text>
</comment>
<feature type="transmembrane region" description="Helical" evidence="7">
    <location>
        <begin position="12"/>
        <end position="32"/>
    </location>
</feature>
<evidence type="ECO:0000256" key="2">
    <source>
        <dbReference type="ARBA" id="ARBA00008017"/>
    </source>
</evidence>
<sequence length="266" mass="28851">MSLANLATQYIVQYGFRIMGAILVIGAALFVAKSVGRLFERWLNEQDLEPPLRLLLLRLVKALVVILGLLIALDQLGLQIAPLVAGLGVAGLGVGLALQGVLSNIVAGLSIIFTKPYRVGEHVSLLGVHGDVAKIDIFTTTLVHPDQSRIVIPNRKVVGEILHNFGTIRQLDLSIGVSYRTDIDSTLRMLRDLVTRHPKVLQTPAPIIGIAAFADSSITLSIRPWVEVATVGSAHIELNQAILQRLQADGVEIPFPQREVRLLNPS</sequence>
<comment type="subcellular location">
    <subcellularLocation>
        <location evidence="1">Cell membrane</location>
        <topology evidence="1">Multi-pass membrane protein</topology>
    </subcellularLocation>
</comment>
<gene>
    <name evidence="11" type="ORF">NSPZN2_11043</name>
</gene>
<dbReference type="Gene3D" id="1.10.287.1260">
    <property type="match status" value="1"/>
</dbReference>
<dbReference type="Pfam" id="PF21082">
    <property type="entry name" value="MS_channel_3rd"/>
    <property type="match status" value="1"/>
</dbReference>
<evidence type="ECO:0000259" key="10">
    <source>
        <dbReference type="Pfam" id="PF21088"/>
    </source>
</evidence>
<feature type="domain" description="Mechanosensitive ion channel MscS C-terminal" evidence="9">
    <location>
        <begin position="172"/>
        <end position="253"/>
    </location>
</feature>
<dbReference type="Gene3D" id="3.30.70.100">
    <property type="match status" value="1"/>
</dbReference>
<proteinExistence type="inferred from homology"/>
<evidence type="ECO:0000259" key="9">
    <source>
        <dbReference type="Pfam" id="PF21082"/>
    </source>
</evidence>
<dbReference type="SUPFAM" id="SSF82861">
    <property type="entry name" value="Mechanosensitive channel protein MscS (YggB), transmembrane region"/>
    <property type="match status" value="1"/>
</dbReference>
<evidence type="ECO:0000256" key="3">
    <source>
        <dbReference type="ARBA" id="ARBA00022475"/>
    </source>
</evidence>
<dbReference type="InterPro" id="IPR045275">
    <property type="entry name" value="MscS_archaea/bacteria_type"/>
</dbReference>
<keyword evidence="3" id="KW-1003">Cell membrane</keyword>
<accession>A0ABM8QNV4</accession>
<evidence type="ECO:0000256" key="6">
    <source>
        <dbReference type="ARBA" id="ARBA00023136"/>
    </source>
</evidence>
<dbReference type="PANTHER" id="PTHR30221">
    <property type="entry name" value="SMALL-CONDUCTANCE MECHANOSENSITIVE CHANNEL"/>
    <property type="match status" value="1"/>
</dbReference>
<evidence type="ECO:0000256" key="5">
    <source>
        <dbReference type="ARBA" id="ARBA00022989"/>
    </source>
</evidence>
<dbReference type="InterPro" id="IPR011014">
    <property type="entry name" value="MscS_channel_TM-2"/>
</dbReference>
<feature type="domain" description="Mechanosensitive ion channel MscS" evidence="8">
    <location>
        <begin position="101"/>
        <end position="165"/>
    </location>
</feature>
<evidence type="ECO:0000313" key="11">
    <source>
        <dbReference type="EMBL" id="CAE6707357.1"/>
    </source>
</evidence>
<organism evidence="11 12">
    <name type="scientific">Nitrospira defluvii</name>
    <dbReference type="NCBI Taxonomy" id="330214"/>
    <lineage>
        <taxon>Bacteria</taxon>
        <taxon>Pseudomonadati</taxon>
        <taxon>Nitrospirota</taxon>
        <taxon>Nitrospiria</taxon>
        <taxon>Nitrospirales</taxon>
        <taxon>Nitrospiraceae</taxon>
        <taxon>Nitrospira</taxon>
    </lineage>
</organism>
<evidence type="ECO:0000256" key="1">
    <source>
        <dbReference type="ARBA" id="ARBA00004651"/>
    </source>
</evidence>
<dbReference type="Pfam" id="PF05552">
    <property type="entry name" value="MS_channel_1st_1"/>
    <property type="match status" value="1"/>
</dbReference>
<dbReference type="InterPro" id="IPR011066">
    <property type="entry name" value="MscS_channel_C_sf"/>
</dbReference>
<dbReference type="EMBL" id="CAJNBJ010000001">
    <property type="protein sequence ID" value="CAE6707357.1"/>
    <property type="molecule type" value="Genomic_DNA"/>
</dbReference>
<reference evidence="11 12" key="1">
    <citation type="submission" date="2021-02" db="EMBL/GenBank/DDBJ databases">
        <authorList>
            <person name="Han P."/>
        </authorList>
    </citation>
    <scope>NUCLEOTIDE SEQUENCE [LARGE SCALE GENOMIC DNA]</scope>
    <source>
        <strain evidence="11">Candidatus Nitrospira sp. ZN2</strain>
    </source>
</reference>
<dbReference type="InterPro" id="IPR049278">
    <property type="entry name" value="MS_channel_C"/>
</dbReference>